<dbReference type="AlphaFoldDB" id="A0A9P8RSZ9"/>
<feature type="compositionally biased region" description="Basic and acidic residues" evidence="1">
    <location>
        <begin position="72"/>
        <end position="85"/>
    </location>
</feature>
<accession>A0A9P8RSZ9</accession>
<proteinExistence type="predicted"/>
<feature type="compositionally biased region" description="Polar residues" evidence="1">
    <location>
        <begin position="93"/>
        <end position="104"/>
    </location>
</feature>
<gene>
    <name evidence="2" type="ORF">GP486_001023</name>
</gene>
<keyword evidence="3" id="KW-1185">Reference proteome</keyword>
<evidence type="ECO:0000313" key="3">
    <source>
        <dbReference type="Proteomes" id="UP000750711"/>
    </source>
</evidence>
<reference evidence="2" key="1">
    <citation type="submission" date="2021-03" db="EMBL/GenBank/DDBJ databases">
        <title>Comparative genomics and phylogenomic investigation of the class Geoglossomycetes provide insights into ecological specialization and systematics.</title>
        <authorList>
            <person name="Melie T."/>
            <person name="Pirro S."/>
            <person name="Miller A.N."/>
            <person name="Quandt A."/>
        </authorList>
    </citation>
    <scope>NUCLEOTIDE SEQUENCE</scope>
    <source>
        <strain evidence="2">CAQ_001_2017</strain>
    </source>
</reference>
<comment type="caution">
    <text evidence="2">The sequence shown here is derived from an EMBL/GenBank/DDBJ whole genome shotgun (WGS) entry which is preliminary data.</text>
</comment>
<evidence type="ECO:0000313" key="2">
    <source>
        <dbReference type="EMBL" id="KAH0565573.1"/>
    </source>
</evidence>
<evidence type="ECO:0000256" key="1">
    <source>
        <dbReference type="SAM" id="MobiDB-lite"/>
    </source>
</evidence>
<feature type="compositionally biased region" description="Low complexity" evidence="1">
    <location>
        <begin position="34"/>
        <end position="48"/>
    </location>
</feature>
<feature type="region of interest" description="Disordered" evidence="1">
    <location>
        <begin position="1"/>
        <end position="106"/>
    </location>
</feature>
<protein>
    <submittedName>
        <fullName evidence="2">Uncharacterized protein</fullName>
    </submittedName>
</protein>
<dbReference type="EMBL" id="JAGHQM010000079">
    <property type="protein sequence ID" value="KAH0565573.1"/>
    <property type="molecule type" value="Genomic_DNA"/>
</dbReference>
<organism evidence="2 3">
    <name type="scientific">Trichoglossum hirsutum</name>
    <dbReference type="NCBI Taxonomy" id="265104"/>
    <lineage>
        <taxon>Eukaryota</taxon>
        <taxon>Fungi</taxon>
        <taxon>Dikarya</taxon>
        <taxon>Ascomycota</taxon>
        <taxon>Pezizomycotina</taxon>
        <taxon>Geoglossomycetes</taxon>
        <taxon>Geoglossales</taxon>
        <taxon>Geoglossaceae</taxon>
        <taxon>Trichoglossum</taxon>
    </lineage>
</organism>
<name>A0A9P8RSZ9_9PEZI</name>
<sequence>MKAGRTPSHGGDPAPFASYISSSAARRKQEPPSRSHSTFGGPSSSSSPVRRKPLPPTASPLATRLSQSSRFEAIKDGNNAEDKPSAHRPSPTPSIGQSPITSAESPDFVVRDLDRYARAFTKNDDTPAHSSSFVIIH</sequence>
<dbReference type="Proteomes" id="UP000750711">
    <property type="component" value="Unassembled WGS sequence"/>
</dbReference>